<organism evidence="2">
    <name type="scientific">Caenorhabditis remanei</name>
    <name type="common">Caenorhabditis vulgaris</name>
    <dbReference type="NCBI Taxonomy" id="31234"/>
    <lineage>
        <taxon>Eukaryota</taxon>
        <taxon>Metazoa</taxon>
        <taxon>Ecdysozoa</taxon>
        <taxon>Nematoda</taxon>
        <taxon>Chromadorea</taxon>
        <taxon>Rhabditida</taxon>
        <taxon>Rhabditina</taxon>
        <taxon>Rhabditomorpha</taxon>
        <taxon>Rhabditoidea</taxon>
        <taxon>Rhabditidae</taxon>
        <taxon>Peloderinae</taxon>
        <taxon>Caenorhabditis</taxon>
    </lineage>
</organism>
<dbReference type="AlphaFoldDB" id="E3MES0"/>
<dbReference type="eggNOG" id="ENOG502TGA8">
    <property type="taxonomic scope" value="Eukaryota"/>
</dbReference>
<protein>
    <submittedName>
        <fullName evidence="1">Uncharacterized protein</fullName>
    </submittedName>
</protein>
<gene>
    <name evidence="1" type="ORF">CRE_21775</name>
</gene>
<dbReference type="EMBL" id="DS268439">
    <property type="protein sequence ID" value="EFP00503.1"/>
    <property type="molecule type" value="Genomic_DNA"/>
</dbReference>
<sequence length="483" mass="56229">MSFGQSQALFYPLKIYAPIKVSLKRIAGPVCKYGNSIMKFLGIYTEIDSDEDIDEIDLKVYFRCDFNLYANLACCANCIRTHHPGHLISTIEELNPVIDVFKQSASRIATRFLVADIEKYGGNCKIRTLRMGRICEKLTHFVSNYFRSPDGVLKVPDVHLSRRSKLNKFFDPMPWENLDGVTRENVDQMISYLEKEIKLLNCQEDCNCTEIWDEMHSLGFVNQVERKFAEVIESLGNKVVKKCPFPEEEFQNMRDKARQIIPADYEPVIDQKVLGLVEFYKENCLELLESWREAEMSILWFCLKCASYTEQLEVCVFYDRKWKRGCEHLKSRVSYCSLRTGDEHCGFNAKALMDIPRHDSVLRLATMNLVFKILSAEVEEKIKCQRRKIQISKAIGLLKTKIRRYLLNLDPILSDIQSSIENLKIEWNECLANCSCIDVWNTENCSSRKKLREFLKYNPHKCPTIGMMDEEDQEDIGMSLLYF</sequence>
<reference evidence="1" key="1">
    <citation type="submission" date="2007-07" db="EMBL/GenBank/DDBJ databases">
        <title>PCAP assembly of the Caenorhabditis remanei genome.</title>
        <authorList>
            <consortium name="The Caenorhabditis remanei Sequencing Consortium"/>
            <person name="Wilson R.K."/>
        </authorList>
    </citation>
    <scope>NUCLEOTIDE SEQUENCE [LARGE SCALE GENOMIC DNA]</scope>
    <source>
        <strain evidence="1">PB4641</strain>
    </source>
</reference>
<proteinExistence type="predicted"/>
<evidence type="ECO:0000313" key="2">
    <source>
        <dbReference type="Proteomes" id="UP000008281"/>
    </source>
</evidence>
<dbReference type="HOGENOM" id="CLU_565299_0_0_1"/>
<keyword evidence="2" id="KW-1185">Reference proteome</keyword>
<dbReference type="InParanoid" id="E3MES0"/>
<dbReference type="Proteomes" id="UP000008281">
    <property type="component" value="Unassembled WGS sequence"/>
</dbReference>
<evidence type="ECO:0000313" key="1">
    <source>
        <dbReference type="EMBL" id="EFP00503.1"/>
    </source>
</evidence>
<name>E3MES0_CAERE</name>
<accession>E3MES0</accession>